<feature type="compositionally biased region" description="Polar residues" evidence="1">
    <location>
        <begin position="37"/>
        <end position="47"/>
    </location>
</feature>
<gene>
    <name evidence="2" type="ORF">NDU88_004592</name>
</gene>
<accession>A0AAV7PH58</accession>
<organism evidence="2 3">
    <name type="scientific">Pleurodeles waltl</name>
    <name type="common">Iberian ribbed newt</name>
    <dbReference type="NCBI Taxonomy" id="8319"/>
    <lineage>
        <taxon>Eukaryota</taxon>
        <taxon>Metazoa</taxon>
        <taxon>Chordata</taxon>
        <taxon>Craniata</taxon>
        <taxon>Vertebrata</taxon>
        <taxon>Euteleostomi</taxon>
        <taxon>Amphibia</taxon>
        <taxon>Batrachia</taxon>
        <taxon>Caudata</taxon>
        <taxon>Salamandroidea</taxon>
        <taxon>Salamandridae</taxon>
        <taxon>Pleurodelinae</taxon>
        <taxon>Pleurodeles</taxon>
    </lineage>
</organism>
<feature type="region of interest" description="Disordered" evidence="1">
    <location>
        <begin position="25"/>
        <end position="55"/>
    </location>
</feature>
<sequence length="77" mass="8055">MSCPVAPSFSALPAHLRLGERHATLVLRGRSGRRLSESPTPSGTTRQCPERAPQFSCALSGSPALQLQDAPGRGSVS</sequence>
<dbReference type="Proteomes" id="UP001066276">
    <property type="component" value="Chromosome 7"/>
</dbReference>
<proteinExistence type="predicted"/>
<keyword evidence="3" id="KW-1185">Reference proteome</keyword>
<protein>
    <submittedName>
        <fullName evidence="2">Uncharacterized protein</fullName>
    </submittedName>
</protein>
<dbReference type="AlphaFoldDB" id="A0AAV7PH58"/>
<evidence type="ECO:0000313" key="3">
    <source>
        <dbReference type="Proteomes" id="UP001066276"/>
    </source>
</evidence>
<dbReference type="EMBL" id="JANPWB010000011">
    <property type="protein sequence ID" value="KAJ1126184.1"/>
    <property type="molecule type" value="Genomic_DNA"/>
</dbReference>
<reference evidence="2" key="1">
    <citation type="journal article" date="2022" name="bioRxiv">
        <title>Sequencing and chromosome-scale assembly of the giantPleurodeles waltlgenome.</title>
        <authorList>
            <person name="Brown T."/>
            <person name="Elewa A."/>
            <person name="Iarovenko S."/>
            <person name="Subramanian E."/>
            <person name="Araus A.J."/>
            <person name="Petzold A."/>
            <person name="Susuki M."/>
            <person name="Suzuki K.-i.T."/>
            <person name="Hayashi T."/>
            <person name="Toyoda A."/>
            <person name="Oliveira C."/>
            <person name="Osipova E."/>
            <person name="Leigh N.D."/>
            <person name="Simon A."/>
            <person name="Yun M.H."/>
        </authorList>
    </citation>
    <scope>NUCLEOTIDE SEQUENCE</scope>
    <source>
        <strain evidence="2">20211129_DDA</strain>
        <tissue evidence="2">Liver</tissue>
    </source>
</reference>
<comment type="caution">
    <text evidence="2">The sequence shown here is derived from an EMBL/GenBank/DDBJ whole genome shotgun (WGS) entry which is preliminary data.</text>
</comment>
<name>A0AAV7PH58_PLEWA</name>
<evidence type="ECO:0000256" key="1">
    <source>
        <dbReference type="SAM" id="MobiDB-lite"/>
    </source>
</evidence>
<evidence type="ECO:0000313" key="2">
    <source>
        <dbReference type="EMBL" id="KAJ1126184.1"/>
    </source>
</evidence>